<evidence type="ECO:0000256" key="10">
    <source>
        <dbReference type="ARBA" id="ARBA00066767"/>
    </source>
</evidence>
<evidence type="ECO:0000256" key="16">
    <source>
        <dbReference type="SAM" id="MobiDB-lite"/>
    </source>
</evidence>
<dbReference type="InterPro" id="IPR042203">
    <property type="entry name" value="Leu/Phe-tRNA_Trfase_C"/>
</dbReference>
<feature type="compositionally biased region" description="Basic and acidic residues" evidence="16">
    <location>
        <begin position="251"/>
        <end position="262"/>
    </location>
</feature>
<evidence type="ECO:0000256" key="8">
    <source>
        <dbReference type="ARBA" id="ARBA00054043"/>
    </source>
</evidence>
<evidence type="ECO:0000256" key="11">
    <source>
        <dbReference type="ARBA" id="ARBA00074372"/>
    </source>
</evidence>
<dbReference type="FunFam" id="3.30.70.3550:FF:000001">
    <property type="entry name" value="Leucyl/phenylalanyl-tRNA--protein transferase"/>
    <property type="match status" value="1"/>
</dbReference>
<evidence type="ECO:0000256" key="7">
    <source>
        <dbReference type="ARBA" id="ARBA00051538"/>
    </source>
</evidence>
<dbReference type="PANTHER" id="PTHR30098">
    <property type="entry name" value="LEUCYL/PHENYLALANYL-TRNA--PROTEIN TRANSFERASE"/>
    <property type="match status" value="1"/>
</dbReference>
<feature type="compositionally biased region" description="Pro residues" evidence="16">
    <location>
        <begin position="237"/>
        <end position="247"/>
    </location>
</feature>
<comment type="function">
    <text evidence="8 15">Functions in the N-end rule pathway of protein degradation where it conjugates Leu, Phe and, less efficiently, Met from aminoacyl-tRNAs to the N-termini of proteins containing an N-terminal arginine or lysine.</text>
</comment>
<dbReference type="GO" id="GO:0005737">
    <property type="term" value="C:cytoplasm"/>
    <property type="evidence" value="ECO:0007669"/>
    <property type="project" value="UniProtKB-SubCell"/>
</dbReference>
<evidence type="ECO:0000256" key="5">
    <source>
        <dbReference type="ARBA" id="ARBA00050607"/>
    </source>
</evidence>
<reference evidence="18" key="1">
    <citation type="submission" date="2016-10" db="EMBL/GenBank/DDBJ databases">
        <authorList>
            <person name="Varghese N."/>
            <person name="Submissions S."/>
        </authorList>
    </citation>
    <scope>NUCLEOTIDE SEQUENCE [LARGE SCALE GENOMIC DNA]</scope>
    <source>
        <strain evidence="18">ATCC 25963</strain>
    </source>
</reference>
<proteinExistence type="inferred from homology"/>
<comment type="catalytic activity">
    <reaction evidence="6 15">
        <text>N-terminal L-arginyl-[protein] + L-leucyl-tRNA(Leu) = N-terminal L-leucyl-L-arginyl-[protein] + tRNA(Leu) + H(+)</text>
        <dbReference type="Rhea" id="RHEA:50416"/>
        <dbReference type="Rhea" id="RHEA-COMP:9613"/>
        <dbReference type="Rhea" id="RHEA-COMP:9622"/>
        <dbReference type="Rhea" id="RHEA-COMP:12672"/>
        <dbReference type="Rhea" id="RHEA-COMP:12673"/>
        <dbReference type="ChEBI" id="CHEBI:15378"/>
        <dbReference type="ChEBI" id="CHEBI:64719"/>
        <dbReference type="ChEBI" id="CHEBI:78442"/>
        <dbReference type="ChEBI" id="CHEBI:78494"/>
        <dbReference type="ChEBI" id="CHEBI:133044"/>
        <dbReference type="EC" id="2.3.2.6"/>
    </reaction>
</comment>
<dbReference type="Gene3D" id="3.30.70.3550">
    <property type="entry name" value="Leucyl/phenylalanyl-tRNA-protein transferase, N-terminal domain"/>
    <property type="match status" value="1"/>
</dbReference>
<evidence type="ECO:0000256" key="3">
    <source>
        <dbReference type="ARBA" id="ARBA00022679"/>
    </source>
</evidence>
<organism evidence="17 18">
    <name type="scientific">Nannocystis exedens</name>
    <dbReference type="NCBI Taxonomy" id="54"/>
    <lineage>
        <taxon>Bacteria</taxon>
        <taxon>Pseudomonadati</taxon>
        <taxon>Myxococcota</taxon>
        <taxon>Polyangia</taxon>
        <taxon>Nannocystales</taxon>
        <taxon>Nannocystaceae</taxon>
        <taxon>Nannocystis</taxon>
    </lineage>
</organism>
<evidence type="ECO:0000256" key="2">
    <source>
        <dbReference type="ARBA" id="ARBA00022490"/>
    </source>
</evidence>
<feature type="compositionally biased region" description="Low complexity" evidence="16">
    <location>
        <begin position="282"/>
        <end position="297"/>
    </location>
</feature>
<dbReference type="NCBIfam" id="TIGR00667">
    <property type="entry name" value="aat"/>
    <property type="match status" value="1"/>
</dbReference>
<dbReference type="Pfam" id="PF03588">
    <property type="entry name" value="Leu_Phe_trans"/>
    <property type="match status" value="1"/>
</dbReference>
<protein>
    <recommendedName>
        <fullName evidence="11 15">Leucyl/phenylalanyl-tRNA--protein transferase</fullName>
        <ecNumber evidence="10 15">2.3.2.6</ecNumber>
    </recommendedName>
    <alternativeName>
        <fullName evidence="12 15">L/F-transferase</fullName>
    </alternativeName>
    <alternativeName>
        <fullName evidence="13 15">Leucyltransferase</fullName>
    </alternativeName>
    <alternativeName>
        <fullName evidence="14 15">Phenyalanyltransferase</fullName>
    </alternativeName>
</protein>
<dbReference type="Proteomes" id="UP000199400">
    <property type="component" value="Unassembled WGS sequence"/>
</dbReference>
<dbReference type="InterPro" id="IPR004616">
    <property type="entry name" value="Leu/Phe-tRNA_Trfase"/>
</dbReference>
<feature type="compositionally biased region" description="Basic and acidic residues" evidence="16">
    <location>
        <begin position="298"/>
        <end position="324"/>
    </location>
</feature>
<keyword evidence="18" id="KW-1185">Reference proteome</keyword>
<dbReference type="STRING" id="54.SAMN02745121_03693"/>
<evidence type="ECO:0000313" key="17">
    <source>
        <dbReference type="EMBL" id="SFE28097.1"/>
    </source>
</evidence>
<keyword evidence="4 15" id="KW-0012">Acyltransferase</keyword>
<accession>A0A1I1Z8U1</accession>
<feature type="compositionally biased region" description="Basic and acidic residues" evidence="16">
    <location>
        <begin position="333"/>
        <end position="345"/>
    </location>
</feature>
<evidence type="ECO:0000256" key="12">
    <source>
        <dbReference type="ARBA" id="ARBA00077136"/>
    </source>
</evidence>
<comment type="catalytic activity">
    <reaction evidence="5 15">
        <text>L-phenylalanyl-tRNA(Phe) + an N-terminal L-alpha-aminoacyl-[protein] = an N-terminal L-phenylalanyl-L-alpha-aminoacyl-[protein] + tRNA(Phe)</text>
        <dbReference type="Rhea" id="RHEA:43632"/>
        <dbReference type="Rhea" id="RHEA-COMP:9668"/>
        <dbReference type="Rhea" id="RHEA-COMP:9699"/>
        <dbReference type="Rhea" id="RHEA-COMP:10636"/>
        <dbReference type="Rhea" id="RHEA-COMP:10637"/>
        <dbReference type="ChEBI" id="CHEBI:78442"/>
        <dbReference type="ChEBI" id="CHEBI:78531"/>
        <dbReference type="ChEBI" id="CHEBI:78597"/>
        <dbReference type="ChEBI" id="CHEBI:83561"/>
        <dbReference type="EC" id="2.3.2.6"/>
    </reaction>
</comment>
<evidence type="ECO:0000256" key="15">
    <source>
        <dbReference type="HAMAP-Rule" id="MF_00688"/>
    </source>
</evidence>
<dbReference type="HAMAP" id="MF_00688">
    <property type="entry name" value="Leu_Phe_trans"/>
    <property type="match status" value="1"/>
</dbReference>
<evidence type="ECO:0000256" key="6">
    <source>
        <dbReference type="ARBA" id="ARBA00050652"/>
    </source>
</evidence>
<dbReference type="EMBL" id="FOMX01000011">
    <property type="protein sequence ID" value="SFE28097.1"/>
    <property type="molecule type" value="Genomic_DNA"/>
</dbReference>
<dbReference type="GO" id="GO:0030163">
    <property type="term" value="P:protein catabolic process"/>
    <property type="evidence" value="ECO:0007669"/>
    <property type="project" value="UniProtKB-UniRule"/>
</dbReference>
<dbReference type="GO" id="GO:0008914">
    <property type="term" value="F:leucyl-tRNA--protein transferase activity"/>
    <property type="evidence" value="ECO:0007669"/>
    <property type="project" value="UniProtKB-UniRule"/>
</dbReference>
<keyword evidence="3 15" id="KW-0808">Transferase</keyword>
<evidence type="ECO:0000256" key="14">
    <source>
        <dbReference type="ARBA" id="ARBA00083640"/>
    </source>
</evidence>
<dbReference type="EC" id="2.3.2.6" evidence="10 15"/>
<feature type="region of interest" description="Disordered" evidence="16">
    <location>
        <begin position="230"/>
        <end position="408"/>
    </location>
</feature>
<dbReference type="Gene3D" id="3.40.630.70">
    <property type="entry name" value="Leucyl/phenylalanyl-tRNA-protein transferase, C-terminal domain"/>
    <property type="match status" value="1"/>
</dbReference>
<comment type="similarity">
    <text evidence="9 15">Belongs to the L/F-transferase family.</text>
</comment>
<evidence type="ECO:0000256" key="13">
    <source>
        <dbReference type="ARBA" id="ARBA00077165"/>
    </source>
</evidence>
<evidence type="ECO:0000256" key="9">
    <source>
        <dbReference type="ARBA" id="ARBA00061535"/>
    </source>
</evidence>
<sequence length="408" mass="42890">MPVFALTDELVFPDPSQAEPDGLLALGGDLRPERLLLAYAHGIFPWNSEEEPLLWWSPAPRAVLVPGEIAVPRSLAKAIRRRPYRISLDLSFEAVIAACAETPRPGQDRTWITPGIRAAFTDLHRRGLAHSVEAWDGDRLVGGLYGLALGSVFCGESMFARADDASKIAFVALVEQLRRWEFSLIDCQVETAHLRRFGATPIERAEFMRRLAAGVARAWRVGVWTLDEELAGRADGGPPPRKVPPPKMWRLSRETGGERRGGEGGARSRRKRRGRATGDAWAAGAEVGDGTDAAAGANDRRRGAAEREGADELARGTGEARDAGGARGGGADEMARGTGEARDAATARGAGGAGAARGGGADEMARGTGEARDAATARGAGGAPAAGAGVTSEMSQGTGETGDRRGGE</sequence>
<gene>
    <name evidence="15" type="primary">aat</name>
    <name evidence="17" type="ORF">SAMN02745121_03693</name>
</gene>
<evidence type="ECO:0000313" key="18">
    <source>
        <dbReference type="Proteomes" id="UP000199400"/>
    </source>
</evidence>
<dbReference type="PANTHER" id="PTHR30098:SF2">
    <property type="entry name" value="LEUCYL_PHENYLALANYL-TRNA--PROTEIN TRANSFERASE"/>
    <property type="match status" value="1"/>
</dbReference>
<keyword evidence="2 15" id="KW-0963">Cytoplasm</keyword>
<feature type="compositionally biased region" description="Gly residues" evidence="16">
    <location>
        <begin position="349"/>
        <end position="361"/>
    </location>
</feature>
<comment type="catalytic activity">
    <reaction evidence="7 15">
        <text>N-terminal L-lysyl-[protein] + L-leucyl-tRNA(Leu) = N-terminal L-leucyl-L-lysyl-[protein] + tRNA(Leu) + H(+)</text>
        <dbReference type="Rhea" id="RHEA:12340"/>
        <dbReference type="Rhea" id="RHEA-COMP:9613"/>
        <dbReference type="Rhea" id="RHEA-COMP:9622"/>
        <dbReference type="Rhea" id="RHEA-COMP:12670"/>
        <dbReference type="Rhea" id="RHEA-COMP:12671"/>
        <dbReference type="ChEBI" id="CHEBI:15378"/>
        <dbReference type="ChEBI" id="CHEBI:65249"/>
        <dbReference type="ChEBI" id="CHEBI:78442"/>
        <dbReference type="ChEBI" id="CHEBI:78494"/>
        <dbReference type="ChEBI" id="CHEBI:133043"/>
        <dbReference type="EC" id="2.3.2.6"/>
    </reaction>
</comment>
<dbReference type="SUPFAM" id="SSF55729">
    <property type="entry name" value="Acyl-CoA N-acyltransferases (Nat)"/>
    <property type="match status" value="1"/>
</dbReference>
<feature type="compositionally biased region" description="Basic and acidic residues" evidence="16">
    <location>
        <begin position="363"/>
        <end position="375"/>
    </location>
</feature>
<dbReference type="InterPro" id="IPR042221">
    <property type="entry name" value="Leu/Phe-tRNA_Trfase_N"/>
</dbReference>
<comment type="subcellular location">
    <subcellularLocation>
        <location evidence="1 15">Cytoplasm</location>
    </subcellularLocation>
</comment>
<name>A0A1I1Z8U1_9BACT</name>
<dbReference type="InterPro" id="IPR016181">
    <property type="entry name" value="Acyl_CoA_acyltransferase"/>
</dbReference>
<evidence type="ECO:0000256" key="4">
    <source>
        <dbReference type="ARBA" id="ARBA00023315"/>
    </source>
</evidence>
<evidence type="ECO:0000256" key="1">
    <source>
        <dbReference type="ARBA" id="ARBA00004496"/>
    </source>
</evidence>
<dbReference type="AlphaFoldDB" id="A0A1I1Z8U1"/>